<keyword evidence="2" id="KW-0812">Transmembrane</keyword>
<proteinExistence type="predicted"/>
<protein>
    <submittedName>
        <fullName evidence="3">Uncharacterized protein</fullName>
    </submittedName>
</protein>
<evidence type="ECO:0000256" key="2">
    <source>
        <dbReference type="SAM" id="Phobius"/>
    </source>
</evidence>
<accession>A0A2N9IFR3</accession>
<gene>
    <name evidence="3" type="ORF">FSB_LOCUS50916</name>
</gene>
<feature type="transmembrane region" description="Helical" evidence="2">
    <location>
        <begin position="140"/>
        <end position="158"/>
    </location>
</feature>
<dbReference type="AlphaFoldDB" id="A0A2N9IFR3"/>
<organism evidence="3">
    <name type="scientific">Fagus sylvatica</name>
    <name type="common">Beechnut</name>
    <dbReference type="NCBI Taxonomy" id="28930"/>
    <lineage>
        <taxon>Eukaryota</taxon>
        <taxon>Viridiplantae</taxon>
        <taxon>Streptophyta</taxon>
        <taxon>Embryophyta</taxon>
        <taxon>Tracheophyta</taxon>
        <taxon>Spermatophyta</taxon>
        <taxon>Magnoliopsida</taxon>
        <taxon>eudicotyledons</taxon>
        <taxon>Gunneridae</taxon>
        <taxon>Pentapetalae</taxon>
        <taxon>rosids</taxon>
        <taxon>fabids</taxon>
        <taxon>Fagales</taxon>
        <taxon>Fagaceae</taxon>
        <taxon>Fagus</taxon>
    </lineage>
</organism>
<dbReference type="Pfam" id="PF04749">
    <property type="entry name" value="PLAC8"/>
    <property type="match status" value="1"/>
</dbReference>
<feature type="region of interest" description="Disordered" evidence="1">
    <location>
        <begin position="1"/>
        <end position="22"/>
    </location>
</feature>
<evidence type="ECO:0000256" key="1">
    <source>
        <dbReference type="SAM" id="MobiDB-lite"/>
    </source>
</evidence>
<name>A0A2N9IFR3_FAGSY</name>
<feature type="compositionally biased region" description="Basic and acidic residues" evidence="1">
    <location>
        <begin position="1"/>
        <end position="16"/>
    </location>
</feature>
<feature type="region of interest" description="Disordered" evidence="1">
    <location>
        <begin position="233"/>
        <end position="256"/>
    </location>
</feature>
<sequence length="256" mass="28870">MMADLEKQERVGVEKREEEEEEKERFLEGMAVLDFDMLCSTVALQTQQGQWRSFGNVPEEEEGGGEFGGVLRMWEGQVLDCYEDRRIALETACCPCYRFGKNMRRAGFGPCFIQGTVYFILTVGALLNWIAFIVTKRHCFLYLAVAFTISIGTYLGFFRTQIKKKFNIRGNDNSLDDCIYHLICPCCALCQESRTLEMNNVHDGTWHGRGDTLCIGGFGEGSKAFFELHPQHDVSTKSPQPCSMQKGTGGSDQLST</sequence>
<dbReference type="NCBIfam" id="TIGR01571">
    <property type="entry name" value="A_thal_Cys_rich"/>
    <property type="match status" value="1"/>
</dbReference>
<reference evidence="3" key="1">
    <citation type="submission" date="2018-02" db="EMBL/GenBank/DDBJ databases">
        <authorList>
            <person name="Cohen D.B."/>
            <person name="Kent A.D."/>
        </authorList>
    </citation>
    <scope>NUCLEOTIDE SEQUENCE</scope>
</reference>
<feature type="compositionally biased region" description="Polar residues" evidence="1">
    <location>
        <begin position="236"/>
        <end position="256"/>
    </location>
</feature>
<dbReference type="InterPro" id="IPR006461">
    <property type="entry name" value="PLAC_motif_containing"/>
</dbReference>
<evidence type="ECO:0000313" key="3">
    <source>
        <dbReference type="EMBL" id="SPD23034.1"/>
    </source>
</evidence>
<dbReference type="EMBL" id="OIVN01005557">
    <property type="protein sequence ID" value="SPD23034.1"/>
    <property type="molecule type" value="Genomic_DNA"/>
</dbReference>
<keyword evidence="2" id="KW-0472">Membrane</keyword>
<feature type="transmembrane region" description="Helical" evidence="2">
    <location>
        <begin position="111"/>
        <end position="134"/>
    </location>
</feature>
<dbReference type="PANTHER" id="PTHR15907">
    <property type="entry name" value="DUF614 FAMILY PROTEIN-RELATED"/>
    <property type="match status" value="1"/>
</dbReference>
<keyword evidence="2" id="KW-1133">Transmembrane helix</keyword>